<organism evidence="1 2">
    <name type="scientific">Cymbomonas tetramitiformis</name>
    <dbReference type="NCBI Taxonomy" id="36881"/>
    <lineage>
        <taxon>Eukaryota</taxon>
        <taxon>Viridiplantae</taxon>
        <taxon>Chlorophyta</taxon>
        <taxon>Pyramimonadophyceae</taxon>
        <taxon>Pyramimonadales</taxon>
        <taxon>Pyramimonadaceae</taxon>
        <taxon>Cymbomonas</taxon>
    </lineage>
</organism>
<proteinExistence type="predicted"/>
<gene>
    <name evidence="1" type="ORF">CYMTET_42907</name>
</gene>
<name>A0AAE0F0T2_9CHLO</name>
<accession>A0AAE0F0T2</accession>
<protein>
    <submittedName>
        <fullName evidence="1">Uncharacterized protein</fullName>
    </submittedName>
</protein>
<evidence type="ECO:0000313" key="2">
    <source>
        <dbReference type="Proteomes" id="UP001190700"/>
    </source>
</evidence>
<sequence length="151" mass="17181">MMRFTTDGKVCSASKALIEYDVHDDGTFTAKCKDSACWQCPIDLPQGFNPRMINFFKMNLIQHNTITINVLPHSENKGSVQDIDHPLVFEFSSIGKLQQHNSSRYACAKYGSSMLILDMAERGDSEEERGQGFSYWQPPAFHTHMTLDKKQ</sequence>
<dbReference type="Proteomes" id="UP001190700">
    <property type="component" value="Unassembled WGS sequence"/>
</dbReference>
<dbReference type="EMBL" id="LGRX02028816">
    <property type="protein sequence ID" value="KAK3247598.1"/>
    <property type="molecule type" value="Genomic_DNA"/>
</dbReference>
<keyword evidence="2" id="KW-1185">Reference proteome</keyword>
<dbReference type="AlphaFoldDB" id="A0AAE0F0T2"/>
<comment type="caution">
    <text evidence="1">The sequence shown here is derived from an EMBL/GenBank/DDBJ whole genome shotgun (WGS) entry which is preliminary data.</text>
</comment>
<reference evidence="1 2" key="1">
    <citation type="journal article" date="2015" name="Genome Biol. Evol.">
        <title>Comparative Genomics of a Bacterivorous Green Alga Reveals Evolutionary Causalities and Consequences of Phago-Mixotrophic Mode of Nutrition.</title>
        <authorList>
            <person name="Burns J.A."/>
            <person name="Paasch A."/>
            <person name="Narechania A."/>
            <person name="Kim E."/>
        </authorList>
    </citation>
    <scope>NUCLEOTIDE SEQUENCE [LARGE SCALE GENOMIC DNA]</scope>
    <source>
        <strain evidence="1 2">PLY_AMNH</strain>
    </source>
</reference>
<evidence type="ECO:0000313" key="1">
    <source>
        <dbReference type="EMBL" id="KAK3247598.1"/>
    </source>
</evidence>